<keyword evidence="7" id="KW-0808">Transferase</keyword>
<dbReference type="AlphaFoldDB" id="A0AAJ6UM43"/>
<evidence type="ECO:0000256" key="15">
    <source>
        <dbReference type="ARBA" id="ARBA00023136"/>
    </source>
</evidence>
<keyword evidence="3" id="KW-1003">Cell membrane</keyword>
<evidence type="ECO:0000256" key="2">
    <source>
        <dbReference type="ARBA" id="ARBA00012513"/>
    </source>
</evidence>
<dbReference type="SUPFAM" id="SSF56112">
    <property type="entry name" value="Protein kinase-like (PK-like)"/>
    <property type="match status" value="1"/>
</dbReference>
<keyword evidence="10" id="KW-0677">Repeat</keyword>
<sequence>MTECAALINIKHRNLVRVASVRAGVDFEGHDFKALVYEFMVNGSLEEWLHPVQISDEAHEARNSNLIQRLNISVDVAAALDYLHHDCQVPVVHCDLKPSNVLLDADMTAGVGDFGLARFSPKVSLQSSSIQSCSVGIEGTIGYAAPEYGIECAVPAYGDVYSFGILLLEMFTGKKPVDGLFSDELNLHNYAKMPLPDRVLDVVEPLLPREVEWTSTDASCRKNGTGAHKILQCLTSIIKIGLTEEFEDGLWISGYLFVEEFKDGLC</sequence>
<proteinExistence type="predicted"/>
<dbReference type="EC" id="2.7.11.1" evidence="2"/>
<dbReference type="GO" id="GO:0005886">
    <property type="term" value="C:plasma membrane"/>
    <property type="evidence" value="ECO:0007669"/>
    <property type="project" value="UniProtKB-SubCell"/>
</dbReference>
<evidence type="ECO:0000256" key="12">
    <source>
        <dbReference type="ARBA" id="ARBA00022777"/>
    </source>
</evidence>
<keyword evidence="8" id="KW-0812">Transmembrane</keyword>
<dbReference type="InterPro" id="IPR011009">
    <property type="entry name" value="Kinase-like_dom_sf"/>
</dbReference>
<comment type="catalytic activity">
    <reaction evidence="19">
        <text>L-seryl-[protein] + ATP = O-phospho-L-seryl-[protein] + ADP + H(+)</text>
        <dbReference type="Rhea" id="RHEA:17989"/>
        <dbReference type="Rhea" id="RHEA-COMP:9863"/>
        <dbReference type="Rhea" id="RHEA-COMP:11604"/>
        <dbReference type="ChEBI" id="CHEBI:15378"/>
        <dbReference type="ChEBI" id="CHEBI:29999"/>
        <dbReference type="ChEBI" id="CHEBI:30616"/>
        <dbReference type="ChEBI" id="CHEBI:83421"/>
        <dbReference type="ChEBI" id="CHEBI:456216"/>
        <dbReference type="EC" id="2.7.11.1"/>
    </reaction>
</comment>
<evidence type="ECO:0000256" key="11">
    <source>
        <dbReference type="ARBA" id="ARBA00022741"/>
    </source>
</evidence>
<evidence type="ECO:0000256" key="7">
    <source>
        <dbReference type="ARBA" id="ARBA00022679"/>
    </source>
</evidence>
<dbReference type="GO" id="GO:0005524">
    <property type="term" value="F:ATP binding"/>
    <property type="evidence" value="ECO:0007669"/>
    <property type="project" value="UniProtKB-KW"/>
</dbReference>
<dbReference type="InterPro" id="IPR051564">
    <property type="entry name" value="LRR_receptor-like_kinase"/>
</dbReference>
<dbReference type="InterPro" id="IPR008271">
    <property type="entry name" value="Ser/Thr_kinase_AS"/>
</dbReference>
<keyword evidence="17" id="KW-0325">Glycoprotein</keyword>
<evidence type="ECO:0000313" key="21">
    <source>
        <dbReference type="Proteomes" id="UP000694918"/>
    </source>
</evidence>
<evidence type="ECO:0000256" key="3">
    <source>
        <dbReference type="ARBA" id="ARBA00022475"/>
    </source>
</evidence>
<comment type="subcellular location">
    <subcellularLocation>
        <location evidence="1">Cell membrane</location>
        <topology evidence="1">Single-pass membrane protein</topology>
    </subcellularLocation>
</comment>
<evidence type="ECO:0000313" key="22">
    <source>
        <dbReference type="RefSeq" id="XP_011031651.1"/>
    </source>
</evidence>
<feature type="domain" description="Protein kinase" evidence="20">
    <location>
        <begin position="1"/>
        <end position="231"/>
    </location>
</feature>
<keyword evidence="4" id="KW-0723">Serine/threonine-protein kinase</keyword>
<dbReference type="FunFam" id="1.10.510.10:FF:000358">
    <property type="entry name" value="Putative leucine-rich repeat receptor-like serine/threonine-protein kinase"/>
    <property type="match status" value="1"/>
</dbReference>
<evidence type="ECO:0000256" key="10">
    <source>
        <dbReference type="ARBA" id="ARBA00022737"/>
    </source>
</evidence>
<evidence type="ECO:0000256" key="19">
    <source>
        <dbReference type="ARBA" id="ARBA00048679"/>
    </source>
</evidence>
<evidence type="ECO:0000256" key="5">
    <source>
        <dbReference type="ARBA" id="ARBA00022553"/>
    </source>
</evidence>
<evidence type="ECO:0000256" key="13">
    <source>
        <dbReference type="ARBA" id="ARBA00022840"/>
    </source>
</evidence>
<keyword evidence="6" id="KW-0433">Leucine-rich repeat</keyword>
<dbReference type="RefSeq" id="XP_011031651.1">
    <property type="nucleotide sequence ID" value="XM_011033349.1"/>
</dbReference>
<dbReference type="KEGG" id="peu:105130711"/>
<dbReference type="SMART" id="SM00220">
    <property type="entry name" value="S_TKc"/>
    <property type="match status" value="1"/>
</dbReference>
<keyword evidence="11" id="KW-0547">Nucleotide-binding</keyword>
<dbReference type="Gene3D" id="1.10.510.10">
    <property type="entry name" value="Transferase(Phosphotransferase) domain 1"/>
    <property type="match status" value="1"/>
</dbReference>
<evidence type="ECO:0000256" key="6">
    <source>
        <dbReference type="ARBA" id="ARBA00022614"/>
    </source>
</evidence>
<evidence type="ECO:0000256" key="4">
    <source>
        <dbReference type="ARBA" id="ARBA00022527"/>
    </source>
</evidence>
<evidence type="ECO:0000256" key="17">
    <source>
        <dbReference type="ARBA" id="ARBA00023180"/>
    </source>
</evidence>
<dbReference type="PROSITE" id="PS50011">
    <property type="entry name" value="PROTEIN_KINASE_DOM"/>
    <property type="match status" value="1"/>
</dbReference>
<evidence type="ECO:0000256" key="14">
    <source>
        <dbReference type="ARBA" id="ARBA00022989"/>
    </source>
</evidence>
<keyword evidence="13" id="KW-0067">ATP-binding</keyword>
<dbReference type="Pfam" id="PF00069">
    <property type="entry name" value="Pkinase"/>
    <property type="match status" value="1"/>
</dbReference>
<protein>
    <recommendedName>
        <fullName evidence="2">non-specific serine/threonine protein kinase</fullName>
        <ecNumber evidence="2">2.7.11.1</ecNumber>
    </recommendedName>
</protein>
<evidence type="ECO:0000256" key="18">
    <source>
        <dbReference type="ARBA" id="ARBA00047899"/>
    </source>
</evidence>
<dbReference type="InterPro" id="IPR000719">
    <property type="entry name" value="Prot_kinase_dom"/>
</dbReference>
<keyword evidence="16" id="KW-0675">Receptor</keyword>
<keyword evidence="9" id="KW-0732">Signal</keyword>
<organism evidence="21 22">
    <name type="scientific">Populus euphratica</name>
    <name type="common">Euphrates poplar</name>
    <dbReference type="NCBI Taxonomy" id="75702"/>
    <lineage>
        <taxon>Eukaryota</taxon>
        <taxon>Viridiplantae</taxon>
        <taxon>Streptophyta</taxon>
        <taxon>Embryophyta</taxon>
        <taxon>Tracheophyta</taxon>
        <taxon>Spermatophyta</taxon>
        <taxon>Magnoliopsida</taxon>
        <taxon>eudicotyledons</taxon>
        <taxon>Gunneridae</taxon>
        <taxon>Pentapetalae</taxon>
        <taxon>rosids</taxon>
        <taxon>fabids</taxon>
        <taxon>Malpighiales</taxon>
        <taxon>Salicaceae</taxon>
        <taxon>Saliceae</taxon>
        <taxon>Populus</taxon>
    </lineage>
</organism>
<reference evidence="22" key="1">
    <citation type="submission" date="2025-08" db="UniProtKB">
        <authorList>
            <consortium name="RefSeq"/>
        </authorList>
    </citation>
    <scope>IDENTIFICATION</scope>
</reference>
<keyword evidence="12" id="KW-0418">Kinase</keyword>
<name>A0AAJ6UM43_POPEU</name>
<comment type="catalytic activity">
    <reaction evidence="18">
        <text>L-threonyl-[protein] + ATP = O-phospho-L-threonyl-[protein] + ADP + H(+)</text>
        <dbReference type="Rhea" id="RHEA:46608"/>
        <dbReference type="Rhea" id="RHEA-COMP:11060"/>
        <dbReference type="Rhea" id="RHEA-COMP:11605"/>
        <dbReference type="ChEBI" id="CHEBI:15378"/>
        <dbReference type="ChEBI" id="CHEBI:30013"/>
        <dbReference type="ChEBI" id="CHEBI:30616"/>
        <dbReference type="ChEBI" id="CHEBI:61977"/>
        <dbReference type="ChEBI" id="CHEBI:456216"/>
        <dbReference type="EC" id="2.7.11.1"/>
    </reaction>
</comment>
<evidence type="ECO:0000256" key="16">
    <source>
        <dbReference type="ARBA" id="ARBA00023170"/>
    </source>
</evidence>
<dbReference type="Proteomes" id="UP000694918">
    <property type="component" value="Unplaced"/>
</dbReference>
<evidence type="ECO:0000256" key="9">
    <source>
        <dbReference type="ARBA" id="ARBA00022729"/>
    </source>
</evidence>
<dbReference type="GeneID" id="105130711"/>
<dbReference type="PANTHER" id="PTHR48055">
    <property type="entry name" value="LEUCINE-RICH REPEAT RECEPTOR PROTEIN KINASE EMS1"/>
    <property type="match status" value="1"/>
</dbReference>
<keyword evidence="21" id="KW-1185">Reference proteome</keyword>
<evidence type="ECO:0000259" key="20">
    <source>
        <dbReference type="PROSITE" id="PS50011"/>
    </source>
</evidence>
<dbReference type="PANTHER" id="PTHR48055:SF55">
    <property type="entry name" value="PROTEIN KINASE DOMAIN-CONTAINING PROTEIN"/>
    <property type="match status" value="1"/>
</dbReference>
<dbReference type="PROSITE" id="PS00108">
    <property type="entry name" value="PROTEIN_KINASE_ST"/>
    <property type="match status" value="1"/>
</dbReference>
<keyword evidence="5" id="KW-0597">Phosphoprotein</keyword>
<evidence type="ECO:0000256" key="8">
    <source>
        <dbReference type="ARBA" id="ARBA00022692"/>
    </source>
</evidence>
<gene>
    <name evidence="22" type="primary">LOC105130711</name>
</gene>
<keyword evidence="14" id="KW-1133">Transmembrane helix</keyword>
<keyword evidence="15" id="KW-0472">Membrane</keyword>
<evidence type="ECO:0000256" key="1">
    <source>
        <dbReference type="ARBA" id="ARBA00004162"/>
    </source>
</evidence>
<accession>A0AAJ6UM43</accession>
<dbReference type="GO" id="GO:0004674">
    <property type="term" value="F:protein serine/threonine kinase activity"/>
    <property type="evidence" value="ECO:0007669"/>
    <property type="project" value="UniProtKB-KW"/>
</dbReference>